<dbReference type="Proteomes" id="UP001174936">
    <property type="component" value="Unassembled WGS sequence"/>
</dbReference>
<name>A0AA39XY53_9PEZI</name>
<dbReference type="AlphaFoldDB" id="A0AA39XY53"/>
<proteinExistence type="predicted"/>
<reference evidence="2" key="1">
    <citation type="submission" date="2023-06" db="EMBL/GenBank/DDBJ databases">
        <title>Genome-scale phylogeny and comparative genomics of the fungal order Sordariales.</title>
        <authorList>
            <consortium name="Lawrence Berkeley National Laboratory"/>
            <person name="Hensen N."/>
            <person name="Bonometti L."/>
            <person name="Westerberg I."/>
            <person name="Brannstrom I.O."/>
            <person name="Guillou S."/>
            <person name="Cros-Aarteil S."/>
            <person name="Calhoun S."/>
            <person name="Haridas S."/>
            <person name="Kuo A."/>
            <person name="Mondo S."/>
            <person name="Pangilinan J."/>
            <person name="Riley R."/>
            <person name="Labutti K."/>
            <person name="Andreopoulos B."/>
            <person name="Lipzen A."/>
            <person name="Chen C."/>
            <person name="Yanf M."/>
            <person name="Daum C."/>
            <person name="Ng V."/>
            <person name="Clum A."/>
            <person name="Steindorff A."/>
            <person name="Ohm R."/>
            <person name="Martin F."/>
            <person name="Silar P."/>
            <person name="Natvig D."/>
            <person name="Lalanne C."/>
            <person name="Gautier V."/>
            <person name="Ament-Velasquez S.L."/>
            <person name="Kruys A."/>
            <person name="Hutchinson M.I."/>
            <person name="Powell A.J."/>
            <person name="Barry K."/>
            <person name="Miller A.N."/>
            <person name="Grigoriev I.V."/>
            <person name="Debuchy R."/>
            <person name="Gladieux P."/>
            <person name="Thoren M.H."/>
            <person name="Johannesson H."/>
        </authorList>
    </citation>
    <scope>NUCLEOTIDE SEQUENCE</scope>
    <source>
        <strain evidence="2">SMH2532-1</strain>
    </source>
</reference>
<organism evidence="2 3">
    <name type="scientific">Cercophora newfieldiana</name>
    <dbReference type="NCBI Taxonomy" id="92897"/>
    <lineage>
        <taxon>Eukaryota</taxon>
        <taxon>Fungi</taxon>
        <taxon>Dikarya</taxon>
        <taxon>Ascomycota</taxon>
        <taxon>Pezizomycotina</taxon>
        <taxon>Sordariomycetes</taxon>
        <taxon>Sordariomycetidae</taxon>
        <taxon>Sordariales</taxon>
        <taxon>Lasiosphaeriaceae</taxon>
        <taxon>Cercophora</taxon>
    </lineage>
</organism>
<accession>A0AA39XY53</accession>
<dbReference type="EMBL" id="JAULSV010000006">
    <property type="protein sequence ID" value="KAK0641920.1"/>
    <property type="molecule type" value="Genomic_DNA"/>
</dbReference>
<feature type="compositionally biased region" description="Polar residues" evidence="1">
    <location>
        <begin position="183"/>
        <end position="205"/>
    </location>
</feature>
<gene>
    <name evidence="2" type="ORF">B0T16DRAFT_461943</name>
</gene>
<protein>
    <submittedName>
        <fullName evidence="2">Uncharacterized protein</fullName>
    </submittedName>
</protein>
<sequence>MITPQIWSDTKLPPIWPEEEVPADLDTAEVPRPLEQLLEKYLDTGSQRRWRKITLYRYCESQDREFKLVITEGDVGQPAVSPPVTVRIYMAKASLVPQYATPDGSQPLLLFLYDGHDMHRLVFRTPEDLYLFQQALTGYEVLDNYMRYRLQVVFVKRGSGRFLENASVQIWRPKRLEGEGIMISNSSDSGSTHRASNSTHSSGGNASERAGAMSPQDAEERMSRMSLNSTASNTHFMRGARRNSNPQPTVDDEWRTAIEDINSEEFRGRVWAKWPKGTSTPDEHQHSDDTRMEYSKSSILGIGLRYSQTICNFFRARSWYPCNSELCHCPGRSNRRAVSITEPELFKENVVICILWLRPGPILAVQPTLFTQPFSPRHDQRS</sequence>
<evidence type="ECO:0000313" key="2">
    <source>
        <dbReference type="EMBL" id="KAK0641920.1"/>
    </source>
</evidence>
<comment type="caution">
    <text evidence="2">The sequence shown here is derived from an EMBL/GenBank/DDBJ whole genome shotgun (WGS) entry which is preliminary data.</text>
</comment>
<feature type="compositionally biased region" description="Polar residues" evidence="1">
    <location>
        <begin position="225"/>
        <end position="235"/>
    </location>
</feature>
<keyword evidence="3" id="KW-1185">Reference proteome</keyword>
<evidence type="ECO:0000313" key="3">
    <source>
        <dbReference type="Proteomes" id="UP001174936"/>
    </source>
</evidence>
<feature type="region of interest" description="Disordered" evidence="1">
    <location>
        <begin position="182"/>
        <end position="253"/>
    </location>
</feature>
<evidence type="ECO:0000256" key="1">
    <source>
        <dbReference type="SAM" id="MobiDB-lite"/>
    </source>
</evidence>